<feature type="transmembrane region" description="Helical" evidence="9">
    <location>
        <begin position="12"/>
        <end position="28"/>
    </location>
</feature>
<keyword evidence="3" id="KW-0813">Transport</keyword>
<dbReference type="GO" id="GO:0055085">
    <property type="term" value="P:transmembrane transport"/>
    <property type="evidence" value="ECO:0007669"/>
    <property type="project" value="InterPro"/>
</dbReference>
<dbReference type="GO" id="GO:0005886">
    <property type="term" value="C:plasma membrane"/>
    <property type="evidence" value="ECO:0007669"/>
    <property type="project" value="UniProtKB-SubCell"/>
</dbReference>
<evidence type="ECO:0000256" key="7">
    <source>
        <dbReference type="ARBA" id="ARBA00023136"/>
    </source>
</evidence>
<gene>
    <name evidence="10" type="ORF">BECKLPF1236B_GA0070989_10408</name>
</gene>
<keyword evidence="4" id="KW-1003">Cell membrane</keyword>
<keyword evidence="7 9" id="KW-0472">Membrane</keyword>
<dbReference type="EMBL" id="CAADFK010000040">
    <property type="protein sequence ID" value="VFK12772.1"/>
    <property type="molecule type" value="Genomic_DNA"/>
</dbReference>
<name>A0A450W6S5_9GAMM</name>
<feature type="transmembrane region" description="Helical" evidence="9">
    <location>
        <begin position="63"/>
        <end position="87"/>
    </location>
</feature>
<dbReference type="PANTHER" id="PTHR42929:SF1">
    <property type="entry name" value="INNER MEMBRANE ABC TRANSPORTER PERMEASE PROTEIN YDCU-RELATED"/>
    <property type="match status" value="1"/>
</dbReference>
<evidence type="ECO:0000256" key="9">
    <source>
        <dbReference type="SAM" id="Phobius"/>
    </source>
</evidence>
<dbReference type="CDD" id="cd06261">
    <property type="entry name" value="TM_PBP2"/>
    <property type="match status" value="1"/>
</dbReference>
<dbReference type="InterPro" id="IPR035906">
    <property type="entry name" value="MetI-like_sf"/>
</dbReference>
<evidence type="ECO:0000256" key="6">
    <source>
        <dbReference type="ARBA" id="ARBA00022989"/>
    </source>
</evidence>
<feature type="region of interest" description="Disordered" evidence="8">
    <location>
        <begin position="217"/>
        <end position="236"/>
    </location>
</feature>
<organism evidence="10">
    <name type="scientific">Candidatus Kentrum sp. LPFa</name>
    <dbReference type="NCBI Taxonomy" id="2126335"/>
    <lineage>
        <taxon>Bacteria</taxon>
        <taxon>Pseudomonadati</taxon>
        <taxon>Pseudomonadota</taxon>
        <taxon>Gammaproteobacteria</taxon>
        <taxon>Candidatus Kentrum</taxon>
    </lineage>
</organism>
<evidence type="ECO:0000256" key="3">
    <source>
        <dbReference type="ARBA" id="ARBA00022448"/>
    </source>
</evidence>
<dbReference type="Gene3D" id="1.10.3720.10">
    <property type="entry name" value="MetI-like"/>
    <property type="match status" value="2"/>
</dbReference>
<evidence type="ECO:0000256" key="4">
    <source>
        <dbReference type="ARBA" id="ARBA00022475"/>
    </source>
</evidence>
<keyword evidence="6 9" id="KW-1133">Transmembrane helix</keyword>
<evidence type="ECO:0000313" key="10">
    <source>
        <dbReference type="EMBL" id="VFK12772.1"/>
    </source>
</evidence>
<evidence type="ECO:0000256" key="2">
    <source>
        <dbReference type="ARBA" id="ARBA00007069"/>
    </source>
</evidence>
<dbReference type="SUPFAM" id="SSF161098">
    <property type="entry name" value="MetI-like"/>
    <property type="match status" value="1"/>
</dbReference>
<evidence type="ECO:0000256" key="5">
    <source>
        <dbReference type="ARBA" id="ARBA00022692"/>
    </source>
</evidence>
<dbReference type="PANTHER" id="PTHR42929">
    <property type="entry name" value="INNER MEMBRANE ABC TRANSPORTER PERMEASE PROTEIN YDCU-RELATED-RELATED"/>
    <property type="match status" value="1"/>
</dbReference>
<protein>
    <submittedName>
        <fullName evidence="10">ABC-type spermidine/putrescine transport system, permease component II</fullName>
    </submittedName>
</protein>
<evidence type="ECO:0000256" key="1">
    <source>
        <dbReference type="ARBA" id="ARBA00004651"/>
    </source>
</evidence>
<feature type="transmembrane region" description="Helical" evidence="9">
    <location>
        <begin position="134"/>
        <end position="155"/>
    </location>
</feature>
<reference evidence="10" key="1">
    <citation type="submission" date="2019-02" db="EMBL/GenBank/DDBJ databases">
        <authorList>
            <person name="Gruber-Vodicka R. H."/>
            <person name="Seah K. B. B."/>
        </authorList>
    </citation>
    <scope>NUCLEOTIDE SEQUENCE</scope>
    <source>
        <strain evidence="10">BECK_S313</strain>
    </source>
</reference>
<keyword evidence="5 9" id="KW-0812">Transmembrane</keyword>
<dbReference type="AlphaFoldDB" id="A0A450W6S5"/>
<accession>A0A450W6S5</accession>
<dbReference type="InterPro" id="IPR000515">
    <property type="entry name" value="MetI-like"/>
</dbReference>
<proteinExistence type="inferred from homology"/>
<comment type="subcellular location">
    <subcellularLocation>
        <location evidence="1">Cell membrane</location>
        <topology evidence="1">Multi-pass membrane protein</topology>
    </subcellularLocation>
</comment>
<comment type="similarity">
    <text evidence="2">Belongs to the binding-protein-dependent transport system permease family. CysTW subfamily.</text>
</comment>
<evidence type="ECO:0000256" key="8">
    <source>
        <dbReference type="SAM" id="MobiDB-lite"/>
    </source>
</evidence>
<sequence>MASKPYKNPEQTALFILIALFLLSFLIVPVAKVFYVAFVDVGSGALTLVNFKDFFNIALFQESFFNSFYVAGMSVALATMISLPLAYFTTRFEFKGAVVIQSLGFIPLIMPPFVGAVAMGLLFGAKVRTLQRVVLPLMSGGLMAGFVTSFATAAVELSATIMLVSTESDAPLAYGIYVFMQSAAGRDPGAALGMVAVVIVALGIYFSHRIIEKGRRERSVGNHRLPGTGSRRRMGQ</sequence>
<feature type="transmembrane region" description="Helical" evidence="9">
    <location>
        <begin position="99"/>
        <end position="122"/>
    </location>
</feature>
<feature type="transmembrane region" description="Helical" evidence="9">
    <location>
        <begin position="189"/>
        <end position="208"/>
    </location>
</feature>